<dbReference type="SUPFAM" id="SSF51735">
    <property type="entry name" value="NAD(P)-binding Rossmann-fold domains"/>
    <property type="match status" value="1"/>
</dbReference>
<evidence type="ECO:0000313" key="3">
    <source>
        <dbReference type="EMBL" id="QUS34842.1"/>
    </source>
</evidence>
<dbReference type="Proteomes" id="UP000679284">
    <property type="component" value="Chromosome"/>
</dbReference>
<dbReference type="CDD" id="cd05233">
    <property type="entry name" value="SDR_c"/>
    <property type="match status" value="1"/>
</dbReference>
<name>A0A8J8SK02_9RHOB</name>
<gene>
    <name evidence="3" type="ORF">GR316_00300</name>
</gene>
<sequence>MKFSLSGKTAIVTGAAAGCGLAIGRHFIEAGANVMFTDMDEHRLEAAVSELHPDRARMFAGDVRETLTIKNLLSATVDAFDGIDILINASRQVLRSDLLDPEADQVETMLGQNLLPALRLSQMTARRMISLAERRERTCVGAIVNLSSIAATRAQPEIAGYSIACAAQDQMTRALALTLAPKGIRVNAVAFGSVLSDSLRGALADRPDLREPIVAATPLGRIADAAELVEAVQFLASDAASFMTGQIVSIDGGRSLLDAVRVPAH</sequence>
<organism evidence="3 4">
    <name type="scientific">Falsirhodobacter algicola</name>
    <dbReference type="NCBI Taxonomy" id="2692330"/>
    <lineage>
        <taxon>Bacteria</taxon>
        <taxon>Pseudomonadati</taxon>
        <taxon>Pseudomonadota</taxon>
        <taxon>Alphaproteobacteria</taxon>
        <taxon>Rhodobacterales</taxon>
        <taxon>Paracoccaceae</taxon>
        <taxon>Falsirhodobacter</taxon>
    </lineage>
</organism>
<dbReference type="Pfam" id="PF13561">
    <property type="entry name" value="adh_short_C2"/>
    <property type="match status" value="1"/>
</dbReference>
<dbReference type="FunFam" id="3.40.50.720:FF:000084">
    <property type="entry name" value="Short-chain dehydrogenase reductase"/>
    <property type="match status" value="1"/>
</dbReference>
<dbReference type="InterPro" id="IPR036291">
    <property type="entry name" value="NAD(P)-bd_dom_sf"/>
</dbReference>
<dbReference type="GO" id="GO:0016491">
    <property type="term" value="F:oxidoreductase activity"/>
    <property type="evidence" value="ECO:0007669"/>
    <property type="project" value="UniProtKB-KW"/>
</dbReference>
<evidence type="ECO:0000313" key="4">
    <source>
        <dbReference type="Proteomes" id="UP000679284"/>
    </source>
</evidence>
<keyword evidence="4" id="KW-1185">Reference proteome</keyword>
<dbReference type="KEGG" id="fap:GR316_00300"/>
<dbReference type="PANTHER" id="PTHR43639">
    <property type="entry name" value="OXIDOREDUCTASE, SHORT-CHAIN DEHYDROGENASE/REDUCTASE FAMILY (AFU_ORTHOLOGUE AFUA_5G02870)"/>
    <property type="match status" value="1"/>
</dbReference>
<evidence type="ECO:0000256" key="1">
    <source>
        <dbReference type="ARBA" id="ARBA00006484"/>
    </source>
</evidence>
<dbReference type="AlphaFoldDB" id="A0A8J8SK02"/>
<dbReference type="PRINTS" id="PR00081">
    <property type="entry name" value="GDHRDH"/>
</dbReference>
<protein>
    <submittedName>
        <fullName evidence="3">SDR family oxidoreductase</fullName>
    </submittedName>
</protein>
<evidence type="ECO:0000256" key="2">
    <source>
        <dbReference type="ARBA" id="ARBA00023002"/>
    </source>
</evidence>
<dbReference type="EMBL" id="CP047289">
    <property type="protein sequence ID" value="QUS34842.1"/>
    <property type="molecule type" value="Genomic_DNA"/>
</dbReference>
<dbReference type="Gene3D" id="3.40.50.720">
    <property type="entry name" value="NAD(P)-binding Rossmann-like Domain"/>
    <property type="match status" value="1"/>
</dbReference>
<proteinExistence type="inferred from homology"/>
<dbReference type="InterPro" id="IPR002347">
    <property type="entry name" value="SDR_fam"/>
</dbReference>
<accession>A0A8J8SK02</accession>
<dbReference type="RefSeq" id="WP_211784092.1">
    <property type="nucleotide sequence ID" value="NZ_CP047289.1"/>
</dbReference>
<dbReference type="PROSITE" id="PS51257">
    <property type="entry name" value="PROKAR_LIPOPROTEIN"/>
    <property type="match status" value="1"/>
</dbReference>
<dbReference type="PANTHER" id="PTHR43639:SF1">
    <property type="entry name" value="SHORT-CHAIN DEHYDROGENASE_REDUCTASE FAMILY PROTEIN"/>
    <property type="match status" value="1"/>
</dbReference>
<comment type="similarity">
    <text evidence="1">Belongs to the short-chain dehydrogenases/reductases (SDR) family.</text>
</comment>
<reference evidence="3" key="1">
    <citation type="submission" date="2020-01" db="EMBL/GenBank/DDBJ databases">
        <authorList>
            <person name="Yang Y."/>
            <person name="Kwon Y.M."/>
        </authorList>
    </citation>
    <scope>NUCLEOTIDE SEQUENCE</scope>
    <source>
        <strain evidence="3">PG104</strain>
    </source>
</reference>
<keyword evidence="2" id="KW-0560">Oxidoreductase</keyword>